<dbReference type="Pfam" id="PF17668">
    <property type="entry name" value="Acetyltransf_17"/>
    <property type="match status" value="1"/>
</dbReference>
<dbReference type="PANTHER" id="PTHR37817">
    <property type="entry name" value="N-ACETYLTRANSFERASE EIS"/>
    <property type="match status" value="1"/>
</dbReference>
<dbReference type="InterPro" id="IPR036527">
    <property type="entry name" value="SCP2_sterol-bd_dom_sf"/>
</dbReference>
<dbReference type="Pfam" id="PF13527">
    <property type="entry name" value="Acetyltransf_9"/>
    <property type="match status" value="1"/>
</dbReference>
<evidence type="ECO:0000313" key="2">
    <source>
        <dbReference type="EMBL" id="GMK47566.1"/>
    </source>
</evidence>
<dbReference type="SUPFAM" id="SSF55729">
    <property type="entry name" value="Acyl-CoA N-acyltransferases (Nat)"/>
    <property type="match status" value="1"/>
</dbReference>
<dbReference type="Pfam" id="PF13530">
    <property type="entry name" value="SCP2_2"/>
    <property type="match status" value="1"/>
</dbReference>
<dbReference type="InterPro" id="IPR051554">
    <property type="entry name" value="Acetyltransferase_Eis"/>
</dbReference>
<organism evidence="2 3">
    <name type="scientific">Paenibacillus glycanilyticus</name>
    <dbReference type="NCBI Taxonomy" id="126569"/>
    <lineage>
        <taxon>Bacteria</taxon>
        <taxon>Bacillati</taxon>
        <taxon>Bacillota</taxon>
        <taxon>Bacilli</taxon>
        <taxon>Bacillales</taxon>
        <taxon>Paenibacillaceae</taxon>
        <taxon>Paenibacillus</taxon>
    </lineage>
</organism>
<evidence type="ECO:0000313" key="3">
    <source>
        <dbReference type="Proteomes" id="UP001285921"/>
    </source>
</evidence>
<dbReference type="Gene3D" id="3.30.1050.10">
    <property type="entry name" value="SCP2 sterol-binding domain"/>
    <property type="match status" value="1"/>
</dbReference>
<dbReference type="InterPro" id="IPR000182">
    <property type="entry name" value="GNAT_dom"/>
</dbReference>
<dbReference type="InterPro" id="IPR016181">
    <property type="entry name" value="Acyl_CoA_acyltransferase"/>
</dbReference>
<keyword evidence="3" id="KW-1185">Reference proteome</keyword>
<feature type="domain" description="N-acetyltransferase" evidence="1">
    <location>
        <begin position="3"/>
        <end position="151"/>
    </location>
</feature>
<proteinExistence type="predicted"/>
<dbReference type="CDD" id="cd04301">
    <property type="entry name" value="NAT_SF"/>
    <property type="match status" value="1"/>
</dbReference>
<evidence type="ECO:0000259" key="1">
    <source>
        <dbReference type="PROSITE" id="PS51186"/>
    </source>
</evidence>
<reference evidence="2 3" key="1">
    <citation type="submission" date="2023-05" db="EMBL/GenBank/DDBJ databases">
        <title>Draft genome of Paenibacillus sp. CCS26.</title>
        <authorList>
            <person name="Akita H."/>
            <person name="Shinto Y."/>
            <person name="Kimura Z."/>
        </authorList>
    </citation>
    <scope>NUCLEOTIDE SEQUENCE [LARGE SCALE GENOMIC DNA]</scope>
    <source>
        <strain evidence="2 3">CCS26</strain>
    </source>
</reference>
<dbReference type="Proteomes" id="UP001285921">
    <property type="component" value="Unassembled WGS sequence"/>
</dbReference>
<protein>
    <submittedName>
        <fullName evidence="2">Acetyltransferase</fullName>
    </submittedName>
</protein>
<sequence length="393" mass="45446">MTKETRLLTMDQFDDMIELSQFAFQYEIPAVKLAESRERFEREETDRWGIYIDGKLAAQLAILDLFTYIGDKRFAMGGIAGVSTWPEFRRQGLVAELLHHSLEKMKEKGQTLSFLHPFSIGFYRKFGWEVYTDLKTYRIDVSQLPARTPYNGTIKRVEQSYELLNPIYNTYAKQVNGALDRSVAWWNYRIASRKKGQTCVFFDSAGEAQGYVIYEVKNRELFVHELIDLTEEARRALWSFLGQHDSMIDRLEIKVATDDCLAYLLNNPRIKQEIEPYFMARIVDAEAFLNEYPFEAGKEETLLLDIQDEHAAWNNGRFAVRIAADGTANAERISGETNKESIRTGIGSLAAVLTGYKRPTELLRYGLIQGDSRQVEQLERRIPVRTTFLPDFF</sequence>
<comment type="caution">
    <text evidence="2">The sequence shown here is derived from an EMBL/GenBank/DDBJ whole genome shotgun (WGS) entry which is preliminary data.</text>
</comment>
<dbReference type="PROSITE" id="PS51186">
    <property type="entry name" value="GNAT"/>
    <property type="match status" value="1"/>
</dbReference>
<gene>
    <name evidence="2" type="ORF">PghCCS26_46960</name>
</gene>
<name>A0ABQ6NR66_9BACL</name>
<dbReference type="PANTHER" id="PTHR37817:SF1">
    <property type="entry name" value="N-ACETYLTRANSFERASE EIS"/>
    <property type="match status" value="1"/>
</dbReference>
<dbReference type="EMBL" id="BTCL01000021">
    <property type="protein sequence ID" value="GMK47566.1"/>
    <property type="molecule type" value="Genomic_DNA"/>
</dbReference>
<accession>A0ABQ6NR66</accession>
<dbReference type="InterPro" id="IPR041380">
    <property type="entry name" value="Acetyltransf_17"/>
</dbReference>
<dbReference type="SUPFAM" id="SSF55718">
    <property type="entry name" value="SCP-like"/>
    <property type="match status" value="1"/>
</dbReference>
<dbReference type="Gene3D" id="3.40.630.30">
    <property type="match status" value="2"/>
</dbReference>
<dbReference type="RefSeq" id="WP_317981504.1">
    <property type="nucleotide sequence ID" value="NZ_BTCL01000021.1"/>
</dbReference>
<dbReference type="InterPro" id="IPR025559">
    <property type="entry name" value="Eis_dom"/>
</dbReference>